<name>A0A931F1D1_9ACTN</name>
<gene>
    <name evidence="3" type="ORF">ITP53_20360</name>
</gene>
<evidence type="ECO:0000313" key="4">
    <source>
        <dbReference type="Proteomes" id="UP000605361"/>
    </source>
</evidence>
<keyword evidence="2" id="KW-0732">Signal</keyword>
<dbReference type="RefSeq" id="WP_195897004.1">
    <property type="nucleotide sequence ID" value="NZ_JADOGI010000058.1"/>
</dbReference>
<feature type="region of interest" description="Disordered" evidence="1">
    <location>
        <begin position="35"/>
        <end position="72"/>
    </location>
</feature>
<proteinExistence type="predicted"/>
<dbReference type="AlphaFoldDB" id="A0A931F1D1"/>
<organism evidence="3 4">
    <name type="scientific">Nonomuraea cypriaca</name>
    <dbReference type="NCBI Taxonomy" id="1187855"/>
    <lineage>
        <taxon>Bacteria</taxon>
        <taxon>Bacillati</taxon>
        <taxon>Actinomycetota</taxon>
        <taxon>Actinomycetes</taxon>
        <taxon>Streptosporangiales</taxon>
        <taxon>Streptosporangiaceae</taxon>
        <taxon>Nonomuraea</taxon>
    </lineage>
</organism>
<evidence type="ECO:0000313" key="3">
    <source>
        <dbReference type="EMBL" id="MBF8188046.1"/>
    </source>
</evidence>
<evidence type="ECO:0000256" key="2">
    <source>
        <dbReference type="SAM" id="SignalP"/>
    </source>
</evidence>
<protein>
    <submittedName>
        <fullName evidence="3">Peptidase M6</fullName>
    </submittedName>
</protein>
<feature type="chain" id="PRO_5039348377" evidence="2">
    <location>
        <begin position="22"/>
        <end position="446"/>
    </location>
</feature>
<feature type="signal peptide" evidence="2">
    <location>
        <begin position="1"/>
        <end position="21"/>
    </location>
</feature>
<evidence type="ECO:0000256" key="1">
    <source>
        <dbReference type="SAM" id="MobiDB-lite"/>
    </source>
</evidence>
<reference evidence="3" key="1">
    <citation type="submission" date="2020-11" db="EMBL/GenBank/DDBJ databases">
        <title>Whole-genome analyses of Nonomuraea sp. K274.</title>
        <authorList>
            <person name="Veyisoglu A."/>
        </authorList>
    </citation>
    <scope>NUCLEOTIDE SEQUENCE</scope>
    <source>
        <strain evidence="3">K274</strain>
    </source>
</reference>
<feature type="compositionally biased region" description="Low complexity" evidence="1">
    <location>
        <begin position="35"/>
        <end position="56"/>
    </location>
</feature>
<sequence>MRIRSVALAAVLGTLAAAGLAVIPADVAAAAATEPTAVTATEPTAVTATEPTAVTPGRPEPARACEISRPPEGWPDGTSAGFDTNLHHGIDSDWDLHVRPMGDVPAIMLFVDFPNATAGANEAPYDGVDAYHDFLAPSADWFERSSYGRFRLRITPVRKWFHLPKPDVDYGIARDTFTVENQLAYVREVVELADAEVDFSGYRLLYIVPSKNARDIAFSPEFNDYTRAIVADGTVLKNGATFGQDMWGWGYKILNHETGHALSLPESYNASGIGGTHSYVGGWDLMGDISGRAPELMAWNKWKLGWLRPPQVGCVTRGGVTEHRLTPIEVGGPPGNSPKLVVVRTGTYTAWVAELRRNLVNDDSTICDPGVLVYQVDASIPNGDGSIKVHDAKPDSGRQGSCTELDIGTLGLGAGENPVFRDPATGVTIEVVKESTGSAVVRVTKE</sequence>
<dbReference type="Proteomes" id="UP000605361">
    <property type="component" value="Unassembled WGS sequence"/>
</dbReference>
<dbReference type="PANTHER" id="PTHR41775:SF1">
    <property type="entry name" value="PEPTIDASE M6-LIKE DOMAIN-CONTAINING PROTEIN"/>
    <property type="match status" value="1"/>
</dbReference>
<dbReference type="PANTHER" id="PTHR41775">
    <property type="entry name" value="SECRETED PROTEIN-RELATED"/>
    <property type="match status" value="1"/>
</dbReference>
<dbReference type="EMBL" id="JADOGI010000058">
    <property type="protein sequence ID" value="MBF8188046.1"/>
    <property type="molecule type" value="Genomic_DNA"/>
</dbReference>
<accession>A0A931F1D1</accession>
<keyword evidence="4" id="KW-1185">Reference proteome</keyword>
<comment type="caution">
    <text evidence="3">The sequence shown here is derived from an EMBL/GenBank/DDBJ whole genome shotgun (WGS) entry which is preliminary data.</text>
</comment>